<sequence length="112" mass="12499">MDNIMQYIPLAVSAVLLAALILTVVTNIITQVLKKLTWEKIPTNILAFLVAMAVTLLAFFAACQIMAWAVTWYMVAGAVALGLFVAYAAMFGYDKLREALEQIINWEKRKTE</sequence>
<evidence type="ECO:0000313" key="2">
    <source>
        <dbReference type="EMBL" id="VYT10921.1"/>
    </source>
</evidence>
<gene>
    <name evidence="2" type="ORF">AULFYP135_01677</name>
</gene>
<proteinExistence type="predicted"/>
<accession>A0A6N2U3C1</accession>
<feature type="transmembrane region" description="Helical" evidence="1">
    <location>
        <begin position="6"/>
        <end position="33"/>
    </location>
</feature>
<evidence type="ECO:0000256" key="1">
    <source>
        <dbReference type="SAM" id="Phobius"/>
    </source>
</evidence>
<name>A0A6N2U3C1_9FIRM</name>
<protein>
    <submittedName>
        <fullName evidence="2">Uncharacterized protein</fullName>
    </submittedName>
</protein>
<keyword evidence="1" id="KW-0472">Membrane</keyword>
<feature type="transmembrane region" description="Helical" evidence="1">
    <location>
        <begin position="45"/>
        <end position="67"/>
    </location>
</feature>
<keyword evidence="1" id="KW-0812">Transmembrane</keyword>
<feature type="transmembrane region" description="Helical" evidence="1">
    <location>
        <begin position="73"/>
        <end position="93"/>
    </location>
</feature>
<dbReference type="AlphaFoldDB" id="A0A6N2U3C1"/>
<keyword evidence="1" id="KW-1133">Transmembrane helix</keyword>
<organism evidence="2">
    <name type="scientific">uncultured Anaerotruncus sp</name>
    <dbReference type="NCBI Taxonomy" id="905011"/>
    <lineage>
        <taxon>Bacteria</taxon>
        <taxon>Bacillati</taxon>
        <taxon>Bacillota</taxon>
        <taxon>Clostridia</taxon>
        <taxon>Eubacteriales</taxon>
        <taxon>Oscillospiraceae</taxon>
        <taxon>Anaerotruncus</taxon>
        <taxon>environmental samples</taxon>
    </lineage>
</organism>
<reference evidence="2" key="1">
    <citation type="submission" date="2019-11" db="EMBL/GenBank/DDBJ databases">
        <authorList>
            <person name="Feng L."/>
        </authorList>
    </citation>
    <scope>NUCLEOTIDE SEQUENCE</scope>
    <source>
        <strain evidence="2">AundefinedLFYP135</strain>
    </source>
</reference>
<dbReference type="EMBL" id="CACRSL010000003">
    <property type="protein sequence ID" value="VYT10921.1"/>
    <property type="molecule type" value="Genomic_DNA"/>
</dbReference>